<dbReference type="EMBL" id="JAUHHV010000002">
    <property type="protein sequence ID" value="KAK1433269.1"/>
    <property type="molecule type" value="Genomic_DNA"/>
</dbReference>
<sequence length="91" mass="10016">MCNVCFGYLLRTCAIYFTFQLLVCYNSHTCLPHRFAPPVFSVLDDTIFRPVVSTLRTSLDGGLHGGDAMVDGVDGTCFLVRMVVVASGYRS</sequence>
<name>A0AAD8L2T9_TARER</name>
<proteinExistence type="predicted"/>
<protein>
    <submittedName>
        <fullName evidence="1">Uncharacterized protein</fullName>
    </submittedName>
</protein>
<dbReference type="AlphaFoldDB" id="A0AAD8L2T9"/>
<evidence type="ECO:0000313" key="1">
    <source>
        <dbReference type="EMBL" id="KAK1433269.1"/>
    </source>
</evidence>
<accession>A0AAD8L2T9</accession>
<gene>
    <name evidence="1" type="ORF">QVD17_10178</name>
</gene>
<keyword evidence="2" id="KW-1185">Reference proteome</keyword>
<evidence type="ECO:0000313" key="2">
    <source>
        <dbReference type="Proteomes" id="UP001229421"/>
    </source>
</evidence>
<reference evidence="1" key="1">
    <citation type="journal article" date="2023" name="bioRxiv">
        <title>Improved chromosome-level genome assembly for marigold (Tagetes erecta).</title>
        <authorList>
            <person name="Jiang F."/>
            <person name="Yuan L."/>
            <person name="Wang S."/>
            <person name="Wang H."/>
            <person name="Xu D."/>
            <person name="Wang A."/>
            <person name="Fan W."/>
        </authorList>
    </citation>
    <scope>NUCLEOTIDE SEQUENCE</scope>
    <source>
        <strain evidence="1">WSJ</strain>
        <tissue evidence="1">Leaf</tissue>
    </source>
</reference>
<comment type="caution">
    <text evidence="1">The sequence shown here is derived from an EMBL/GenBank/DDBJ whole genome shotgun (WGS) entry which is preliminary data.</text>
</comment>
<organism evidence="1 2">
    <name type="scientific">Tagetes erecta</name>
    <name type="common">African marigold</name>
    <dbReference type="NCBI Taxonomy" id="13708"/>
    <lineage>
        <taxon>Eukaryota</taxon>
        <taxon>Viridiplantae</taxon>
        <taxon>Streptophyta</taxon>
        <taxon>Embryophyta</taxon>
        <taxon>Tracheophyta</taxon>
        <taxon>Spermatophyta</taxon>
        <taxon>Magnoliopsida</taxon>
        <taxon>eudicotyledons</taxon>
        <taxon>Gunneridae</taxon>
        <taxon>Pentapetalae</taxon>
        <taxon>asterids</taxon>
        <taxon>campanulids</taxon>
        <taxon>Asterales</taxon>
        <taxon>Asteraceae</taxon>
        <taxon>Asteroideae</taxon>
        <taxon>Heliantheae alliance</taxon>
        <taxon>Tageteae</taxon>
        <taxon>Tagetes</taxon>
    </lineage>
</organism>
<dbReference type="Proteomes" id="UP001229421">
    <property type="component" value="Unassembled WGS sequence"/>
</dbReference>